<accession>A0A6A4S8B4</accession>
<evidence type="ECO:0000256" key="1">
    <source>
        <dbReference type="SAM" id="MobiDB-lite"/>
    </source>
</evidence>
<dbReference type="AlphaFoldDB" id="A0A6A4S8B4"/>
<proteinExistence type="predicted"/>
<dbReference type="GO" id="GO:0005085">
    <property type="term" value="F:guanyl-nucleotide exchange factor activity"/>
    <property type="evidence" value="ECO:0007669"/>
    <property type="project" value="UniProtKB-ARBA"/>
</dbReference>
<dbReference type="InterPro" id="IPR051696">
    <property type="entry name" value="DENN_Domain_GEFs"/>
</dbReference>
<dbReference type="EMBL" id="VEVO01000016">
    <property type="protein sequence ID" value="KAF0029367.1"/>
    <property type="molecule type" value="Genomic_DNA"/>
</dbReference>
<dbReference type="GO" id="GO:0032483">
    <property type="term" value="P:regulation of Rab protein signal transduction"/>
    <property type="evidence" value="ECO:0007669"/>
    <property type="project" value="TreeGrafter"/>
</dbReference>
<evidence type="ECO:0000313" key="4">
    <source>
        <dbReference type="Proteomes" id="UP000438429"/>
    </source>
</evidence>
<dbReference type="PANTHER" id="PTHR12296:SF17">
    <property type="entry name" value="DENN DOMAIN-CONTAINING PROTEIN 4C"/>
    <property type="match status" value="1"/>
</dbReference>
<gene>
    <name evidence="3" type="ORF">F2P81_018472</name>
</gene>
<dbReference type="GO" id="GO:0031410">
    <property type="term" value="C:cytoplasmic vesicle"/>
    <property type="evidence" value="ECO:0007669"/>
    <property type="project" value="TreeGrafter"/>
</dbReference>
<evidence type="ECO:0000259" key="2">
    <source>
        <dbReference type="Pfam" id="PF03455"/>
    </source>
</evidence>
<feature type="region of interest" description="Disordered" evidence="1">
    <location>
        <begin position="222"/>
        <end position="278"/>
    </location>
</feature>
<dbReference type="PANTHER" id="PTHR12296">
    <property type="entry name" value="DENN DOMAIN-CONTAINING PROTEIN 4"/>
    <property type="match status" value="1"/>
</dbReference>
<sequence>MPVSVFMFKKTSSSSRARCWSWWSSARGCAGCGGVSDNTLAVAQSYGAHWSSQAPGSIRELENLCSQIKFYSQLTKTQIFVRFIEEFTFVTDKDTGLAFFDACVEKLFPSDKITDKGTEAISLDVITFPCTLLFLLAANIQCFKGFPRLQMDLFDRPRLLRLALSSRAAGASLSSSPALLAKRTEQLFPSDKITDKGTEAISLDVITFPSASIGGSAVNDADRLSHGSADTSNEVNGEDHNPFAHTDGMEDTTDNHCSTESDGLSVQAKSLTAMSAEA</sequence>
<feature type="compositionally biased region" description="Polar residues" evidence="1">
    <location>
        <begin position="260"/>
        <end position="278"/>
    </location>
</feature>
<reference evidence="3 4" key="1">
    <citation type="submission" date="2019-06" db="EMBL/GenBank/DDBJ databases">
        <title>Draft genomes of female and male turbot (Scophthalmus maximus).</title>
        <authorList>
            <person name="Xu H."/>
            <person name="Xu X.-W."/>
            <person name="Shao C."/>
            <person name="Chen S."/>
        </authorList>
    </citation>
    <scope>NUCLEOTIDE SEQUENCE [LARGE SCALE GENOMIC DNA]</scope>
    <source>
        <strain evidence="3">Ysfricsl-2016a</strain>
        <tissue evidence="3">Blood</tissue>
    </source>
</reference>
<dbReference type="Pfam" id="PF03455">
    <property type="entry name" value="dDENN"/>
    <property type="match status" value="1"/>
</dbReference>
<dbReference type="Proteomes" id="UP000438429">
    <property type="component" value="Unassembled WGS sequence"/>
</dbReference>
<name>A0A6A4S8B4_SCOMX</name>
<comment type="caution">
    <text evidence="3">The sequence shown here is derived from an EMBL/GenBank/DDBJ whole genome shotgun (WGS) entry which is preliminary data.</text>
</comment>
<feature type="domain" description="dDENN" evidence="2">
    <location>
        <begin position="69"/>
        <end position="103"/>
    </location>
</feature>
<dbReference type="InterPro" id="IPR005112">
    <property type="entry name" value="dDENN_dom"/>
</dbReference>
<protein>
    <recommendedName>
        <fullName evidence="2">dDENN domain-containing protein</fullName>
    </recommendedName>
</protein>
<evidence type="ECO:0000313" key="3">
    <source>
        <dbReference type="EMBL" id="KAF0029367.1"/>
    </source>
</evidence>
<organism evidence="3 4">
    <name type="scientific">Scophthalmus maximus</name>
    <name type="common">Turbot</name>
    <name type="synonym">Psetta maxima</name>
    <dbReference type="NCBI Taxonomy" id="52904"/>
    <lineage>
        <taxon>Eukaryota</taxon>
        <taxon>Metazoa</taxon>
        <taxon>Chordata</taxon>
        <taxon>Craniata</taxon>
        <taxon>Vertebrata</taxon>
        <taxon>Euteleostomi</taxon>
        <taxon>Actinopterygii</taxon>
        <taxon>Neopterygii</taxon>
        <taxon>Teleostei</taxon>
        <taxon>Neoteleostei</taxon>
        <taxon>Acanthomorphata</taxon>
        <taxon>Carangaria</taxon>
        <taxon>Pleuronectiformes</taxon>
        <taxon>Pleuronectoidei</taxon>
        <taxon>Scophthalmidae</taxon>
        <taxon>Scophthalmus</taxon>
    </lineage>
</organism>